<organism evidence="1">
    <name type="scientific">Anguilla anguilla</name>
    <name type="common">European freshwater eel</name>
    <name type="synonym">Muraena anguilla</name>
    <dbReference type="NCBI Taxonomy" id="7936"/>
    <lineage>
        <taxon>Eukaryota</taxon>
        <taxon>Metazoa</taxon>
        <taxon>Chordata</taxon>
        <taxon>Craniata</taxon>
        <taxon>Vertebrata</taxon>
        <taxon>Euteleostomi</taxon>
        <taxon>Actinopterygii</taxon>
        <taxon>Neopterygii</taxon>
        <taxon>Teleostei</taxon>
        <taxon>Anguilliformes</taxon>
        <taxon>Anguillidae</taxon>
        <taxon>Anguilla</taxon>
    </lineage>
</organism>
<protein>
    <submittedName>
        <fullName evidence="1">Uncharacterized protein</fullName>
    </submittedName>
</protein>
<evidence type="ECO:0000313" key="1">
    <source>
        <dbReference type="EMBL" id="JAI06160.1"/>
    </source>
</evidence>
<dbReference type="EMBL" id="GBXM01002418">
    <property type="protein sequence ID" value="JAI06160.1"/>
    <property type="molecule type" value="Transcribed_RNA"/>
</dbReference>
<dbReference type="AlphaFoldDB" id="A0A0E9XU11"/>
<reference evidence="1" key="2">
    <citation type="journal article" date="2015" name="Fish Shellfish Immunol.">
        <title>Early steps in the European eel (Anguilla anguilla)-Vibrio vulnificus interaction in the gills: Role of the RtxA13 toxin.</title>
        <authorList>
            <person name="Callol A."/>
            <person name="Pajuelo D."/>
            <person name="Ebbesson L."/>
            <person name="Teles M."/>
            <person name="MacKenzie S."/>
            <person name="Amaro C."/>
        </authorList>
    </citation>
    <scope>NUCLEOTIDE SEQUENCE</scope>
</reference>
<proteinExistence type="predicted"/>
<name>A0A0E9XU11_ANGAN</name>
<sequence length="31" mass="3701">MNACKMAHVNERNRVGHIHFTKVIDNYYILL</sequence>
<accession>A0A0E9XU11</accession>
<reference evidence="1" key="1">
    <citation type="submission" date="2014-11" db="EMBL/GenBank/DDBJ databases">
        <authorList>
            <person name="Amaro Gonzalez C."/>
        </authorList>
    </citation>
    <scope>NUCLEOTIDE SEQUENCE</scope>
</reference>